<organism evidence="3 4">
    <name type="scientific">Klenkia sesuvii</name>
    <dbReference type="NCBI Taxonomy" id="3103137"/>
    <lineage>
        <taxon>Bacteria</taxon>
        <taxon>Bacillati</taxon>
        <taxon>Actinomycetota</taxon>
        <taxon>Actinomycetes</taxon>
        <taxon>Geodermatophilales</taxon>
        <taxon>Geodermatophilaceae</taxon>
        <taxon>Klenkia</taxon>
    </lineage>
</organism>
<dbReference type="NCBIfam" id="NF038012">
    <property type="entry name" value="DMT_1"/>
    <property type="match status" value="1"/>
</dbReference>
<gene>
    <name evidence="3" type="ORF">TEK04_10485</name>
</gene>
<sequence length="304" mass="29965">MTAALLALASASAYAVSTVIGHRAATSALSGDGSWWSRAGRLLRRPGFVLGQALGALGLVLHAAALAVGLVVVVQPILCVGLVLALALGALVDRRHPDRPLPGRGQWWSAGMVVAGLVVFLTSAAPTAGSGAAVSWALPAAVGGLAAASAAVGFAVHRGRLRRPAAALAACSGLAFGLTGVLLKAVLALPVTAWPLAWAVYALVGVGLAGTALAQWSYAAGPLVQSQPVASALEPVVAVALAGPVFAEGLAGGPVAHLVQLAGLVLLVAGVVGVGRCAIARDARRGSSDPAGDEDRVPVLASYG</sequence>
<feature type="signal peptide" evidence="2">
    <location>
        <begin position="1"/>
        <end position="15"/>
    </location>
</feature>
<dbReference type="Proteomes" id="UP001361570">
    <property type="component" value="Unassembled WGS sequence"/>
</dbReference>
<accession>A0ABU8DTH2</accession>
<keyword evidence="4" id="KW-1185">Reference proteome</keyword>
<proteinExistence type="predicted"/>
<feature type="transmembrane region" description="Helical" evidence="1">
    <location>
        <begin position="168"/>
        <end position="190"/>
    </location>
</feature>
<evidence type="ECO:0000256" key="1">
    <source>
        <dbReference type="SAM" id="Phobius"/>
    </source>
</evidence>
<keyword evidence="1" id="KW-1133">Transmembrane helix</keyword>
<dbReference type="RefSeq" id="WP_336404286.1">
    <property type="nucleotide sequence ID" value="NZ_JBAPLU010000009.1"/>
</dbReference>
<protein>
    <submittedName>
        <fullName evidence="3">DMT family transporter</fullName>
    </submittedName>
</protein>
<feature type="transmembrane region" description="Helical" evidence="1">
    <location>
        <begin position="258"/>
        <end position="279"/>
    </location>
</feature>
<feature type="transmembrane region" description="Helical" evidence="1">
    <location>
        <begin position="134"/>
        <end position="156"/>
    </location>
</feature>
<keyword evidence="2" id="KW-0732">Signal</keyword>
<feature type="transmembrane region" description="Helical" evidence="1">
    <location>
        <begin position="228"/>
        <end position="246"/>
    </location>
</feature>
<evidence type="ECO:0000313" key="4">
    <source>
        <dbReference type="Proteomes" id="UP001361570"/>
    </source>
</evidence>
<dbReference type="PANTHER" id="PTHR40761:SF1">
    <property type="entry name" value="CONSERVED INTEGRAL MEMBRANE ALANINE VALINE AND LEUCINE RICH PROTEIN-RELATED"/>
    <property type="match status" value="1"/>
</dbReference>
<feature type="transmembrane region" description="Helical" evidence="1">
    <location>
        <begin position="196"/>
        <end position="216"/>
    </location>
</feature>
<feature type="chain" id="PRO_5045333779" evidence="2">
    <location>
        <begin position="16"/>
        <end position="304"/>
    </location>
</feature>
<evidence type="ECO:0000256" key="2">
    <source>
        <dbReference type="SAM" id="SignalP"/>
    </source>
</evidence>
<reference evidence="3 4" key="1">
    <citation type="submission" date="2024-03" db="EMBL/GenBank/DDBJ databases">
        <title>Draft genome sequence of Klenkia sp. LSe6-5.</title>
        <authorList>
            <person name="Duangmal K."/>
            <person name="Chantavorakit T."/>
        </authorList>
    </citation>
    <scope>NUCLEOTIDE SEQUENCE [LARGE SCALE GENOMIC DNA]</scope>
    <source>
        <strain evidence="3 4">LSe6-5</strain>
    </source>
</reference>
<evidence type="ECO:0000313" key="3">
    <source>
        <dbReference type="EMBL" id="MEI4272150.1"/>
    </source>
</evidence>
<keyword evidence="1" id="KW-0812">Transmembrane</keyword>
<keyword evidence="1" id="KW-0472">Membrane</keyword>
<feature type="transmembrane region" description="Helical" evidence="1">
    <location>
        <begin position="107"/>
        <end position="128"/>
    </location>
</feature>
<dbReference type="EMBL" id="JBAPLU010000009">
    <property type="protein sequence ID" value="MEI4272150.1"/>
    <property type="molecule type" value="Genomic_DNA"/>
</dbReference>
<comment type="caution">
    <text evidence="3">The sequence shown here is derived from an EMBL/GenBank/DDBJ whole genome shotgun (WGS) entry which is preliminary data.</text>
</comment>
<feature type="transmembrane region" description="Helical" evidence="1">
    <location>
        <begin position="54"/>
        <end position="87"/>
    </location>
</feature>
<dbReference type="PANTHER" id="PTHR40761">
    <property type="entry name" value="CONSERVED INTEGRAL MEMBRANE ALANINE VALINE AND LEUCINE RICH PROTEIN-RELATED"/>
    <property type="match status" value="1"/>
</dbReference>
<name>A0ABU8DTH2_9ACTN</name>